<dbReference type="RefSeq" id="WP_111064257.1">
    <property type="nucleotide sequence ID" value="NZ_JBHUCU010000001.1"/>
</dbReference>
<organism evidence="1 2">
    <name type="scientific">Putridiphycobacter roseus</name>
    <dbReference type="NCBI Taxonomy" id="2219161"/>
    <lineage>
        <taxon>Bacteria</taxon>
        <taxon>Pseudomonadati</taxon>
        <taxon>Bacteroidota</taxon>
        <taxon>Flavobacteriia</taxon>
        <taxon>Flavobacteriales</taxon>
        <taxon>Crocinitomicaceae</taxon>
        <taxon>Putridiphycobacter</taxon>
    </lineage>
</organism>
<comment type="caution">
    <text evidence="1">The sequence shown here is derived from an EMBL/GenBank/DDBJ whole genome shotgun (WGS) entry which is preliminary data.</text>
</comment>
<dbReference type="Gene3D" id="3.40.30.10">
    <property type="entry name" value="Glutaredoxin"/>
    <property type="match status" value="1"/>
</dbReference>
<keyword evidence="2" id="KW-1185">Reference proteome</keyword>
<dbReference type="Proteomes" id="UP000249248">
    <property type="component" value="Unassembled WGS sequence"/>
</dbReference>
<proteinExistence type="predicted"/>
<evidence type="ECO:0000313" key="2">
    <source>
        <dbReference type="Proteomes" id="UP000249248"/>
    </source>
</evidence>
<protein>
    <submittedName>
        <fullName evidence="1">Thioredoxin family protein</fullName>
    </submittedName>
</protein>
<dbReference type="InterPro" id="IPR036249">
    <property type="entry name" value="Thioredoxin-like_sf"/>
</dbReference>
<dbReference type="SUPFAM" id="SSF52833">
    <property type="entry name" value="Thioredoxin-like"/>
    <property type="match status" value="1"/>
</dbReference>
<evidence type="ECO:0000313" key="1">
    <source>
        <dbReference type="EMBL" id="PZE16048.1"/>
    </source>
</evidence>
<name>A0A2W1NN92_9FLAO</name>
<reference evidence="1 2" key="1">
    <citation type="submission" date="2018-06" db="EMBL/GenBank/DDBJ databases">
        <title>The draft genome sequence of Crocinitomix sp. SM1701.</title>
        <authorList>
            <person name="Zhang X."/>
        </authorList>
    </citation>
    <scope>NUCLEOTIDE SEQUENCE [LARGE SCALE GENOMIC DNA]</scope>
    <source>
        <strain evidence="1 2">SM1701</strain>
    </source>
</reference>
<accession>A0A2W1NN92</accession>
<dbReference type="OrthoDB" id="6120799at2"/>
<dbReference type="EMBL" id="QKSB01000012">
    <property type="protein sequence ID" value="PZE16048.1"/>
    <property type="molecule type" value="Genomic_DNA"/>
</dbReference>
<dbReference type="AlphaFoldDB" id="A0A2W1NN92"/>
<dbReference type="Pfam" id="PF14595">
    <property type="entry name" value="Thioredoxin_9"/>
    <property type="match status" value="1"/>
</dbReference>
<gene>
    <name evidence="1" type="ORF">DNU06_14700</name>
</gene>
<sequence length="203" mass="22601">MNTLLTESIQKSISYQDYRQLVIDLYAAGKSTTENGPDTLLPYSKLNISRMKRLDKTTKISTAVEAAIKSINKPITWLVITEGWCGDAAQNLPIINALAVLNPNIELKIVLRDANVDLMNAYLTNGGQAIPKLIQIEDGEETATWGPRPTMATKMVNDYKAEHGSLTPEFKEALQVWYNQDKGVNTIEDILTLLKLEVPNVRV</sequence>